<keyword evidence="1" id="KW-0732">Signal</keyword>
<sequence>MWDSYLHSTSLSLLLLWVHVSLDKTLDSNCSNQVVTNRLSKLSTIQRMA</sequence>
<organism evidence="2 3">
    <name type="scientific">Ciona intestinalis</name>
    <name type="common">Transparent sea squirt</name>
    <name type="synonym">Ascidia intestinalis</name>
    <dbReference type="NCBI Taxonomy" id="7719"/>
    <lineage>
        <taxon>Eukaryota</taxon>
        <taxon>Metazoa</taxon>
        <taxon>Chordata</taxon>
        <taxon>Tunicata</taxon>
        <taxon>Ascidiacea</taxon>
        <taxon>Phlebobranchia</taxon>
        <taxon>Cionidae</taxon>
        <taxon>Ciona</taxon>
    </lineage>
</organism>
<dbReference type="Proteomes" id="UP000008144">
    <property type="component" value="Chromosome 14"/>
</dbReference>
<protein>
    <submittedName>
        <fullName evidence="2">Uncharacterized protein</fullName>
    </submittedName>
</protein>
<feature type="chain" id="PRO_5003578034" evidence="1">
    <location>
        <begin position="23"/>
        <end position="49"/>
    </location>
</feature>
<dbReference type="Ensembl" id="ENSCINT00000031230.1">
    <property type="protein sequence ID" value="ENSCINP00000031085.1"/>
    <property type="gene ID" value="ENSCING00000019060.1"/>
</dbReference>
<feature type="signal peptide" evidence="1">
    <location>
        <begin position="1"/>
        <end position="22"/>
    </location>
</feature>
<proteinExistence type="predicted"/>
<keyword evidence="3" id="KW-1185">Reference proteome</keyword>
<name>H2XN52_CIOIN</name>
<evidence type="ECO:0000256" key="1">
    <source>
        <dbReference type="SAM" id="SignalP"/>
    </source>
</evidence>
<dbReference type="HOGENOM" id="CLU_3142534_0_0_1"/>
<evidence type="ECO:0000313" key="2">
    <source>
        <dbReference type="Ensembl" id="ENSCINP00000031085.1"/>
    </source>
</evidence>
<dbReference type="InParanoid" id="H2XN52"/>
<dbReference type="AlphaFoldDB" id="H2XN52"/>
<reference evidence="3" key="1">
    <citation type="journal article" date="2002" name="Science">
        <title>The draft genome of Ciona intestinalis: insights into chordate and vertebrate origins.</title>
        <authorList>
            <person name="Dehal P."/>
            <person name="Satou Y."/>
            <person name="Campbell R.K."/>
            <person name="Chapman J."/>
            <person name="Degnan B."/>
            <person name="De Tomaso A."/>
            <person name="Davidson B."/>
            <person name="Di Gregorio A."/>
            <person name="Gelpke M."/>
            <person name="Goodstein D.M."/>
            <person name="Harafuji N."/>
            <person name="Hastings K.E."/>
            <person name="Ho I."/>
            <person name="Hotta K."/>
            <person name="Huang W."/>
            <person name="Kawashima T."/>
            <person name="Lemaire P."/>
            <person name="Martinez D."/>
            <person name="Meinertzhagen I.A."/>
            <person name="Necula S."/>
            <person name="Nonaka M."/>
            <person name="Putnam N."/>
            <person name="Rash S."/>
            <person name="Saiga H."/>
            <person name="Satake M."/>
            <person name="Terry A."/>
            <person name="Yamada L."/>
            <person name="Wang H.G."/>
            <person name="Awazu S."/>
            <person name="Azumi K."/>
            <person name="Boore J."/>
            <person name="Branno M."/>
            <person name="Chin-Bow S."/>
            <person name="DeSantis R."/>
            <person name="Doyle S."/>
            <person name="Francino P."/>
            <person name="Keys D.N."/>
            <person name="Haga S."/>
            <person name="Hayashi H."/>
            <person name="Hino K."/>
            <person name="Imai K.S."/>
            <person name="Inaba K."/>
            <person name="Kano S."/>
            <person name="Kobayashi K."/>
            <person name="Kobayashi M."/>
            <person name="Lee B.I."/>
            <person name="Makabe K.W."/>
            <person name="Manohar C."/>
            <person name="Matassi G."/>
            <person name="Medina M."/>
            <person name="Mochizuki Y."/>
            <person name="Mount S."/>
            <person name="Morishita T."/>
            <person name="Miura S."/>
            <person name="Nakayama A."/>
            <person name="Nishizaka S."/>
            <person name="Nomoto H."/>
            <person name="Ohta F."/>
            <person name="Oishi K."/>
            <person name="Rigoutsos I."/>
            <person name="Sano M."/>
            <person name="Sasaki A."/>
            <person name="Sasakura Y."/>
            <person name="Shoguchi E."/>
            <person name="Shin-i T."/>
            <person name="Spagnuolo A."/>
            <person name="Stainier D."/>
            <person name="Suzuki M.M."/>
            <person name="Tassy O."/>
            <person name="Takatori N."/>
            <person name="Tokuoka M."/>
            <person name="Yagi K."/>
            <person name="Yoshizaki F."/>
            <person name="Wada S."/>
            <person name="Zhang C."/>
            <person name="Hyatt P.D."/>
            <person name="Larimer F."/>
            <person name="Detter C."/>
            <person name="Doggett N."/>
            <person name="Glavina T."/>
            <person name="Hawkins T."/>
            <person name="Richardson P."/>
            <person name="Lucas S."/>
            <person name="Kohara Y."/>
            <person name="Levine M."/>
            <person name="Satoh N."/>
            <person name="Rokhsar D.S."/>
        </authorList>
    </citation>
    <scope>NUCLEOTIDE SEQUENCE [LARGE SCALE GENOMIC DNA]</scope>
</reference>
<evidence type="ECO:0000313" key="3">
    <source>
        <dbReference type="Proteomes" id="UP000008144"/>
    </source>
</evidence>
<reference evidence="2" key="4">
    <citation type="submission" date="2025-09" db="UniProtKB">
        <authorList>
            <consortium name="Ensembl"/>
        </authorList>
    </citation>
    <scope>IDENTIFICATION</scope>
</reference>
<dbReference type="EMBL" id="EAAA01001145">
    <property type="status" value="NOT_ANNOTATED_CDS"/>
    <property type="molecule type" value="Genomic_DNA"/>
</dbReference>
<reference evidence="2" key="2">
    <citation type="journal article" date="2008" name="Genome Biol.">
        <title>Improved genome assembly and evidence-based global gene model set for the chordate Ciona intestinalis: new insight into intron and operon populations.</title>
        <authorList>
            <person name="Satou Y."/>
            <person name="Mineta K."/>
            <person name="Ogasawara M."/>
            <person name="Sasakura Y."/>
            <person name="Shoguchi E."/>
            <person name="Ueno K."/>
            <person name="Yamada L."/>
            <person name="Matsumoto J."/>
            <person name="Wasserscheid J."/>
            <person name="Dewar K."/>
            <person name="Wiley G.B."/>
            <person name="Macmil S.L."/>
            <person name="Roe B.A."/>
            <person name="Zeller R.W."/>
            <person name="Hastings K.E."/>
            <person name="Lemaire P."/>
            <person name="Lindquist E."/>
            <person name="Endo T."/>
            <person name="Hotta K."/>
            <person name="Inaba K."/>
        </authorList>
    </citation>
    <scope>NUCLEOTIDE SEQUENCE [LARGE SCALE GENOMIC DNA]</scope>
    <source>
        <strain evidence="2">wild type</strain>
    </source>
</reference>
<reference evidence="2" key="3">
    <citation type="submission" date="2025-08" db="UniProtKB">
        <authorList>
            <consortium name="Ensembl"/>
        </authorList>
    </citation>
    <scope>IDENTIFICATION</scope>
</reference>
<accession>H2XN52</accession>